<name>A0A540MNQ5_MALBA</name>
<dbReference type="Proteomes" id="UP000315295">
    <property type="component" value="Unassembled WGS sequence"/>
</dbReference>
<evidence type="ECO:0000313" key="2">
    <source>
        <dbReference type="Proteomes" id="UP000315295"/>
    </source>
</evidence>
<keyword evidence="2" id="KW-1185">Reference proteome</keyword>
<dbReference type="AlphaFoldDB" id="A0A540MNQ5"/>
<protein>
    <submittedName>
        <fullName evidence="1">Uncharacterized protein</fullName>
    </submittedName>
</protein>
<sequence length="88" mass="9882">MQLKPFNSFSIAFRMSGAFSILFLCSFLENGLLRLPISSGSGMPKWVAPFQREALAAAVLQQIRCKLECEETKLEHVSVLGERVDLDY</sequence>
<evidence type="ECO:0000313" key="1">
    <source>
        <dbReference type="EMBL" id="TQE00395.1"/>
    </source>
</evidence>
<dbReference type="EMBL" id="VIEB01000215">
    <property type="protein sequence ID" value="TQE00395.1"/>
    <property type="molecule type" value="Genomic_DNA"/>
</dbReference>
<comment type="caution">
    <text evidence="1">The sequence shown here is derived from an EMBL/GenBank/DDBJ whole genome shotgun (WGS) entry which is preliminary data.</text>
</comment>
<reference evidence="1 2" key="1">
    <citation type="journal article" date="2019" name="G3 (Bethesda)">
        <title>Sequencing of a Wild Apple (Malus baccata) Genome Unravels the Differences Between Cultivated and Wild Apple Species Regarding Disease Resistance and Cold Tolerance.</title>
        <authorList>
            <person name="Chen X."/>
        </authorList>
    </citation>
    <scope>NUCLEOTIDE SEQUENCE [LARGE SCALE GENOMIC DNA]</scope>
    <source>
        <strain evidence="2">cv. Shandingzi</strain>
        <tissue evidence="1">Leaves</tissue>
    </source>
</reference>
<organism evidence="1 2">
    <name type="scientific">Malus baccata</name>
    <name type="common">Siberian crab apple</name>
    <name type="synonym">Pyrus baccata</name>
    <dbReference type="NCBI Taxonomy" id="106549"/>
    <lineage>
        <taxon>Eukaryota</taxon>
        <taxon>Viridiplantae</taxon>
        <taxon>Streptophyta</taxon>
        <taxon>Embryophyta</taxon>
        <taxon>Tracheophyta</taxon>
        <taxon>Spermatophyta</taxon>
        <taxon>Magnoliopsida</taxon>
        <taxon>eudicotyledons</taxon>
        <taxon>Gunneridae</taxon>
        <taxon>Pentapetalae</taxon>
        <taxon>rosids</taxon>
        <taxon>fabids</taxon>
        <taxon>Rosales</taxon>
        <taxon>Rosaceae</taxon>
        <taxon>Amygdaloideae</taxon>
        <taxon>Maleae</taxon>
        <taxon>Malus</taxon>
    </lineage>
</organism>
<accession>A0A540MNQ5</accession>
<gene>
    <name evidence="1" type="ORF">C1H46_013995</name>
</gene>
<proteinExistence type="predicted"/>